<sequence length="423" mass="41824">MSTPDTPPEAHDDAHPADADAGTPTAARQVGTPGPQPTEPAPVTGAQRALGRALGRPRPHGRIAVGLAVLAAVAIVLVPVGLAGLHGGSAADGAGATATASATPTPVSADGPLEDVLTVVGRVGAVPVVALHGPLTAATAVRSDVLTEGSGRRIATGDAVLLSVATFSGLTGENTTGTEAGTRLYRGLLEEKGLGTDLAQALDGTTEGSRVVLRAPAVSTDGSASTEITVVDVLPALSQGEERDAPAGAPKVSVDAGGVMSIDVSGTKAPSSSTASTLIEGTGRQVTARDRVIARYASIGWDGRLRSSTYGDTVVPGVIDMRSTLAGVARSLVDVPVGSRVLLRLTADQARGDVPVTVVIDVLGVADDDQLPAATATPSGQVTSAPTADSVVVVTPRPVAGTSAGPSAPRSRTASTSPSPTGR</sequence>
<accession>A0A0X8JFT2</accession>
<name>A0A0X8JFT2_ACTRD</name>
<feature type="compositionally biased region" description="Basic and acidic residues" evidence="1">
    <location>
        <begin position="8"/>
        <end position="18"/>
    </location>
</feature>
<keyword evidence="2" id="KW-0812">Transmembrane</keyword>
<dbReference type="EMBL" id="CP014228">
    <property type="protein sequence ID" value="AMD88035.1"/>
    <property type="molecule type" value="Genomic_DNA"/>
</dbReference>
<dbReference type="RefSeq" id="WP_067943260.1">
    <property type="nucleotide sequence ID" value="NZ_CAUHMM010000029.1"/>
</dbReference>
<feature type="region of interest" description="Disordered" evidence="1">
    <location>
        <begin position="374"/>
        <end position="423"/>
    </location>
</feature>
<feature type="compositionally biased region" description="Polar residues" evidence="1">
    <location>
        <begin position="376"/>
        <end position="387"/>
    </location>
</feature>
<keyword evidence="2" id="KW-1133">Transmembrane helix</keyword>
<keyword evidence="2" id="KW-0472">Membrane</keyword>
<dbReference type="KEGG" id="ard:AXF14_11200"/>
<dbReference type="Proteomes" id="UP000065220">
    <property type="component" value="Chromosome"/>
</dbReference>
<gene>
    <name evidence="3" type="ORF">AXF14_11200</name>
</gene>
<dbReference type="STRING" id="111015.AXF14_11200"/>
<dbReference type="OrthoDB" id="3260832at2"/>
<feature type="transmembrane region" description="Helical" evidence="2">
    <location>
        <begin position="63"/>
        <end position="85"/>
    </location>
</feature>
<evidence type="ECO:0000256" key="2">
    <source>
        <dbReference type="SAM" id="Phobius"/>
    </source>
</evidence>
<feature type="region of interest" description="Disordered" evidence="1">
    <location>
        <begin position="1"/>
        <end position="54"/>
    </location>
</feature>
<feature type="compositionally biased region" description="Low complexity" evidence="1">
    <location>
        <begin position="406"/>
        <end position="423"/>
    </location>
</feature>
<organism evidence="3 4">
    <name type="scientific">Actinomyces radicidentis</name>
    <dbReference type="NCBI Taxonomy" id="111015"/>
    <lineage>
        <taxon>Bacteria</taxon>
        <taxon>Bacillati</taxon>
        <taxon>Actinomycetota</taxon>
        <taxon>Actinomycetes</taxon>
        <taxon>Actinomycetales</taxon>
        <taxon>Actinomycetaceae</taxon>
        <taxon>Actinomyces</taxon>
    </lineage>
</organism>
<proteinExistence type="predicted"/>
<feature type="region of interest" description="Disordered" evidence="1">
    <location>
        <begin position="90"/>
        <end position="111"/>
    </location>
</feature>
<dbReference type="AlphaFoldDB" id="A0A0X8JFT2"/>
<evidence type="ECO:0000313" key="4">
    <source>
        <dbReference type="Proteomes" id="UP000065220"/>
    </source>
</evidence>
<keyword evidence="4" id="KW-1185">Reference proteome</keyword>
<dbReference type="SUPFAM" id="SSF54534">
    <property type="entry name" value="FKBP-like"/>
    <property type="match status" value="1"/>
</dbReference>
<evidence type="ECO:0000313" key="3">
    <source>
        <dbReference type="EMBL" id="AMD88035.1"/>
    </source>
</evidence>
<evidence type="ECO:0000256" key="1">
    <source>
        <dbReference type="SAM" id="MobiDB-lite"/>
    </source>
</evidence>
<protein>
    <recommendedName>
        <fullName evidence="5">Peptidylprolyl isomerase</fullName>
    </recommendedName>
</protein>
<evidence type="ECO:0008006" key="5">
    <source>
        <dbReference type="Google" id="ProtNLM"/>
    </source>
</evidence>
<reference evidence="4" key="1">
    <citation type="submission" date="2016-02" db="EMBL/GenBank/DDBJ databases">
        <authorList>
            <person name="Holder M.E."/>
            <person name="Ajami N.J."/>
            <person name="Petrosino J.F."/>
        </authorList>
    </citation>
    <scope>NUCLEOTIDE SEQUENCE [LARGE SCALE GENOMIC DNA]</scope>
    <source>
        <strain evidence="4">CCUG 36733</strain>
    </source>
</reference>